<dbReference type="GO" id="GO:0005524">
    <property type="term" value="F:ATP binding"/>
    <property type="evidence" value="ECO:0007669"/>
    <property type="project" value="UniProtKB-KW"/>
</dbReference>
<dbReference type="Gene3D" id="1.10.510.10">
    <property type="entry name" value="Transferase(Phosphotransferase) domain 1"/>
    <property type="match status" value="1"/>
</dbReference>
<evidence type="ECO:0000259" key="4">
    <source>
        <dbReference type="PROSITE" id="PS50011"/>
    </source>
</evidence>
<keyword evidence="5" id="KW-0418">Kinase</keyword>
<dbReference type="EMBL" id="KB008093">
    <property type="protein sequence ID" value="ELR13417.1"/>
    <property type="molecule type" value="Genomic_DNA"/>
</dbReference>
<dbReference type="PROSITE" id="PS50011">
    <property type="entry name" value="PROTEIN_KINASE_DOM"/>
    <property type="match status" value="1"/>
</dbReference>
<name>L8GK51_ACACF</name>
<dbReference type="OrthoDB" id="5966500at2759"/>
<keyword evidence="2" id="KW-0067">ATP-binding</keyword>
<evidence type="ECO:0000256" key="2">
    <source>
        <dbReference type="ARBA" id="ARBA00022840"/>
    </source>
</evidence>
<feature type="domain" description="Protein kinase" evidence="4">
    <location>
        <begin position="21"/>
        <end position="288"/>
    </location>
</feature>
<dbReference type="InterPro" id="IPR011009">
    <property type="entry name" value="Kinase-like_dom_sf"/>
</dbReference>
<protein>
    <submittedName>
        <fullName evidence="5">Mitogen-activated protein kinase kinase kinase</fullName>
    </submittedName>
</protein>
<reference evidence="5 6" key="1">
    <citation type="journal article" date="2013" name="Genome Biol.">
        <title>Genome of Acanthamoeba castellanii highlights extensive lateral gene transfer and early evolution of tyrosine kinase signaling.</title>
        <authorList>
            <person name="Clarke M."/>
            <person name="Lohan A.J."/>
            <person name="Liu B."/>
            <person name="Lagkouvardos I."/>
            <person name="Roy S."/>
            <person name="Zafar N."/>
            <person name="Bertelli C."/>
            <person name="Schilde C."/>
            <person name="Kianianmomeni A."/>
            <person name="Burglin T.R."/>
            <person name="Frech C."/>
            <person name="Turcotte B."/>
            <person name="Kopec K.O."/>
            <person name="Synnott J.M."/>
            <person name="Choo C."/>
            <person name="Paponov I."/>
            <person name="Finkler A."/>
            <person name="Soon Heng Tan C."/>
            <person name="Hutchins A.P."/>
            <person name="Weinmeier T."/>
            <person name="Rattei T."/>
            <person name="Chu J.S."/>
            <person name="Gimenez G."/>
            <person name="Irimia M."/>
            <person name="Rigden D.J."/>
            <person name="Fitzpatrick D.A."/>
            <person name="Lorenzo-Morales J."/>
            <person name="Bateman A."/>
            <person name="Chiu C.H."/>
            <person name="Tang P."/>
            <person name="Hegemann P."/>
            <person name="Fromm H."/>
            <person name="Raoult D."/>
            <person name="Greub G."/>
            <person name="Miranda-Saavedra D."/>
            <person name="Chen N."/>
            <person name="Nash P."/>
            <person name="Ginger M.L."/>
            <person name="Horn M."/>
            <person name="Schaap P."/>
            <person name="Caler L."/>
            <person name="Loftus B."/>
        </authorList>
    </citation>
    <scope>NUCLEOTIDE SEQUENCE [LARGE SCALE GENOMIC DNA]</scope>
    <source>
        <strain evidence="5 6">Neff</strain>
    </source>
</reference>
<dbReference type="GeneID" id="14913924"/>
<dbReference type="STRING" id="1257118.L8GK51"/>
<sequence>WRSKNDSSTSSPGLATPFKSLQIGEEGGGAGLLPIIASEHIVPGELLGGRALREWRRAVVHGTDVIVSRQRSDDNPPAATRRANLQAYALLRHPHIVTLLAATTHGEVITEVCDYDLLPAPGPSSGSAKEERRRSISLLRMLAYARDIAQALAWAHSMHVIHRDVKPSHWLVVGNRAKLGGWMFAEVQRGDMHPKPDDHFHGTPLYMGKPMVGFGLAMWEVIHNDFAFSGFDDLLAFREAVTDRMERPLLSDDTMPVAVNRLIARCWAQSPAQRPTMLEVVASLTRIITALELLAGTTSVQ</sequence>
<dbReference type="InterPro" id="IPR000719">
    <property type="entry name" value="Prot_kinase_dom"/>
</dbReference>
<evidence type="ECO:0000313" key="6">
    <source>
        <dbReference type="Proteomes" id="UP000011083"/>
    </source>
</evidence>
<dbReference type="PANTHER" id="PTHR44329">
    <property type="entry name" value="SERINE/THREONINE-PROTEIN KINASE TNNI3K-RELATED"/>
    <property type="match status" value="1"/>
</dbReference>
<dbReference type="AlphaFoldDB" id="L8GK51"/>
<evidence type="ECO:0000313" key="5">
    <source>
        <dbReference type="EMBL" id="ELR13417.1"/>
    </source>
</evidence>
<dbReference type="KEGG" id="acan:ACA1_244370"/>
<dbReference type="SUPFAM" id="SSF56112">
    <property type="entry name" value="Protein kinase-like (PK-like)"/>
    <property type="match status" value="1"/>
</dbReference>
<evidence type="ECO:0000256" key="1">
    <source>
        <dbReference type="ARBA" id="ARBA00022741"/>
    </source>
</evidence>
<dbReference type="InterPro" id="IPR051681">
    <property type="entry name" value="Ser/Thr_Kinases-Pseudokinases"/>
</dbReference>
<gene>
    <name evidence="5" type="ORF">ACA1_244370</name>
</gene>
<organism evidence="5 6">
    <name type="scientific">Acanthamoeba castellanii (strain ATCC 30010 / Neff)</name>
    <dbReference type="NCBI Taxonomy" id="1257118"/>
    <lineage>
        <taxon>Eukaryota</taxon>
        <taxon>Amoebozoa</taxon>
        <taxon>Discosea</taxon>
        <taxon>Longamoebia</taxon>
        <taxon>Centramoebida</taxon>
        <taxon>Acanthamoebidae</taxon>
        <taxon>Acanthamoeba</taxon>
    </lineage>
</organism>
<dbReference type="RefSeq" id="XP_004335430.1">
    <property type="nucleotide sequence ID" value="XM_004335382.1"/>
</dbReference>
<keyword evidence="6" id="KW-1185">Reference proteome</keyword>
<dbReference type="GO" id="GO:0004674">
    <property type="term" value="F:protein serine/threonine kinase activity"/>
    <property type="evidence" value="ECO:0007669"/>
    <property type="project" value="TreeGrafter"/>
</dbReference>
<feature type="compositionally biased region" description="Polar residues" evidence="3">
    <location>
        <begin position="1"/>
        <end position="13"/>
    </location>
</feature>
<keyword evidence="1" id="KW-0547">Nucleotide-binding</keyword>
<feature type="non-terminal residue" evidence="5">
    <location>
        <position position="301"/>
    </location>
</feature>
<dbReference type="Pfam" id="PF00069">
    <property type="entry name" value="Pkinase"/>
    <property type="match status" value="1"/>
</dbReference>
<feature type="region of interest" description="Disordered" evidence="3">
    <location>
        <begin position="1"/>
        <end position="20"/>
    </location>
</feature>
<evidence type="ECO:0000256" key="3">
    <source>
        <dbReference type="SAM" id="MobiDB-lite"/>
    </source>
</evidence>
<accession>L8GK51</accession>
<keyword evidence="5" id="KW-0808">Transferase</keyword>
<dbReference type="Proteomes" id="UP000011083">
    <property type="component" value="Unassembled WGS sequence"/>
</dbReference>
<dbReference type="VEuPathDB" id="AmoebaDB:ACA1_244370"/>
<proteinExistence type="predicted"/>